<sequence>MYYKIYTKISMVAILLATILFTSCSARKRQVLQHNLTTSITEDIALFKETLAPVLAPAIDSLTLAKDKLHAAFEPGRRKDLSWVPAIHGDLRKPNYVIIHHTAQETLAQTIRTFTLPHTKVSAHYIIGKNGEVVQMLNDYERAWHAGAGKWGSITDLNSVSLGIELDNNGFQPFPTAQIDVLLTLLDTIKVKYGIPAANFIGHADIAPTRKNDPSTLFPWEQLASRGFGIWYDLQFLETAPDSFNTTDALRIIGYDTRNLKAAIIAFKRKFIRKDLSPELTVFDKSVLYNIYKKL</sequence>
<dbReference type="PANTHER" id="PTHR30417:SF1">
    <property type="entry name" value="N-ACETYLMURAMOYL-L-ALANINE AMIDASE AMID"/>
    <property type="match status" value="1"/>
</dbReference>
<protein>
    <recommendedName>
        <fullName evidence="2">N-acetylmuramoyl-L-alanine amidase</fullName>
        <ecNumber evidence="2">3.5.1.28</ecNumber>
    </recommendedName>
</protein>
<dbReference type="Pfam" id="PF01510">
    <property type="entry name" value="Amidase_2"/>
    <property type="match status" value="1"/>
</dbReference>
<accession>A0A8T4HB35</accession>
<feature type="domain" description="N-acetylmuramoyl-L-alanine amidase" evidence="5">
    <location>
        <begin position="84"/>
        <end position="215"/>
    </location>
</feature>
<dbReference type="GO" id="GO:0009254">
    <property type="term" value="P:peptidoglycan turnover"/>
    <property type="evidence" value="ECO:0007669"/>
    <property type="project" value="TreeGrafter"/>
</dbReference>
<evidence type="ECO:0000256" key="2">
    <source>
        <dbReference type="ARBA" id="ARBA00011901"/>
    </source>
</evidence>
<dbReference type="SMART" id="SM00644">
    <property type="entry name" value="Ami_2"/>
    <property type="match status" value="1"/>
</dbReference>
<dbReference type="PANTHER" id="PTHR30417">
    <property type="entry name" value="N-ACETYLMURAMOYL-L-ALANINE AMIDASE AMID"/>
    <property type="match status" value="1"/>
</dbReference>
<gene>
    <name evidence="6" type="ORF">J5U18_11765</name>
</gene>
<keyword evidence="7" id="KW-1185">Reference proteome</keyword>
<dbReference type="Gene3D" id="3.40.80.10">
    <property type="entry name" value="Peptidoglycan recognition protein-like"/>
    <property type="match status" value="1"/>
</dbReference>
<comment type="caution">
    <text evidence="6">The sequence shown here is derived from an EMBL/GenBank/DDBJ whole genome shotgun (WGS) entry which is preliminary data.</text>
</comment>
<dbReference type="EMBL" id="JAGKSB010000014">
    <property type="protein sequence ID" value="MBP3944222.1"/>
    <property type="molecule type" value="Genomic_DNA"/>
</dbReference>
<evidence type="ECO:0000256" key="4">
    <source>
        <dbReference type="ARBA" id="ARBA00023316"/>
    </source>
</evidence>
<evidence type="ECO:0000313" key="6">
    <source>
        <dbReference type="EMBL" id="MBP3944222.1"/>
    </source>
</evidence>
<dbReference type="EC" id="3.5.1.28" evidence="2"/>
<dbReference type="InterPro" id="IPR051206">
    <property type="entry name" value="NAMLAA_amidase_2"/>
</dbReference>
<dbReference type="GO" id="GO:0008745">
    <property type="term" value="F:N-acetylmuramoyl-L-alanine amidase activity"/>
    <property type="evidence" value="ECO:0007669"/>
    <property type="project" value="UniProtKB-EC"/>
</dbReference>
<dbReference type="PROSITE" id="PS51257">
    <property type="entry name" value="PROKAR_LIPOPROTEIN"/>
    <property type="match status" value="1"/>
</dbReference>
<comment type="catalytic activity">
    <reaction evidence="1">
        <text>Hydrolyzes the link between N-acetylmuramoyl residues and L-amino acid residues in certain cell-wall glycopeptides.</text>
        <dbReference type="EC" id="3.5.1.28"/>
    </reaction>
</comment>
<dbReference type="GO" id="GO:0019867">
    <property type="term" value="C:outer membrane"/>
    <property type="evidence" value="ECO:0007669"/>
    <property type="project" value="TreeGrafter"/>
</dbReference>
<evidence type="ECO:0000259" key="5">
    <source>
        <dbReference type="SMART" id="SM00644"/>
    </source>
</evidence>
<name>A0A8T4HB35_9SPHI</name>
<dbReference type="Proteomes" id="UP000679691">
    <property type="component" value="Unassembled WGS sequence"/>
</dbReference>
<proteinExistence type="predicted"/>
<organism evidence="6 7">
    <name type="scientific">Rhinopithecimicrobium faecis</name>
    <dbReference type="NCBI Taxonomy" id="2820698"/>
    <lineage>
        <taxon>Bacteria</taxon>
        <taxon>Pseudomonadati</taxon>
        <taxon>Bacteroidota</taxon>
        <taxon>Sphingobacteriia</taxon>
        <taxon>Sphingobacteriales</taxon>
        <taxon>Sphingobacteriaceae</taxon>
        <taxon>Rhinopithecimicrobium</taxon>
    </lineage>
</organism>
<evidence type="ECO:0000256" key="3">
    <source>
        <dbReference type="ARBA" id="ARBA00022801"/>
    </source>
</evidence>
<dbReference type="GO" id="GO:0071555">
    <property type="term" value="P:cell wall organization"/>
    <property type="evidence" value="ECO:0007669"/>
    <property type="project" value="UniProtKB-KW"/>
</dbReference>
<reference evidence="6" key="1">
    <citation type="submission" date="2021-03" db="EMBL/GenBank/DDBJ databases">
        <authorList>
            <person name="Lu T."/>
            <person name="Wang Q."/>
            <person name="Han X."/>
        </authorList>
    </citation>
    <scope>NUCLEOTIDE SEQUENCE</scope>
    <source>
        <strain evidence="6">WQ 2009</strain>
    </source>
</reference>
<dbReference type="GO" id="GO:0009253">
    <property type="term" value="P:peptidoglycan catabolic process"/>
    <property type="evidence" value="ECO:0007669"/>
    <property type="project" value="InterPro"/>
</dbReference>
<dbReference type="AlphaFoldDB" id="A0A8T4HB35"/>
<keyword evidence="4" id="KW-0961">Cell wall biogenesis/degradation</keyword>
<dbReference type="InterPro" id="IPR036505">
    <property type="entry name" value="Amidase/PGRP_sf"/>
</dbReference>
<dbReference type="InterPro" id="IPR002502">
    <property type="entry name" value="Amidase_domain"/>
</dbReference>
<keyword evidence="3" id="KW-0378">Hydrolase</keyword>
<evidence type="ECO:0000313" key="7">
    <source>
        <dbReference type="Proteomes" id="UP000679691"/>
    </source>
</evidence>
<dbReference type="SUPFAM" id="SSF55846">
    <property type="entry name" value="N-acetylmuramoyl-L-alanine amidase-like"/>
    <property type="match status" value="1"/>
</dbReference>
<dbReference type="CDD" id="cd06583">
    <property type="entry name" value="PGRP"/>
    <property type="match status" value="1"/>
</dbReference>
<evidence type="ECO:0000256" key="1">
    <source>
        <dbReference type="ARBA" id="ARBA00001561"/>
    </source>
</evidence>